<dbReference type="GO" id="GO:0016491">
    <property type="term" value="F:oxidoreductase activity"/>
    <property type="evidence" value="ECO:0007669"/>
    <property type="project" value="UniProtKB-KW"/>
</dbReference>
<dbReference type="PRINTS" id="PR00368">
    <property type="entry name" value="FADPNR"/>
</dbReference>
<sequence length="460" mass="48459">MAAERLVVIGGDAAGMSAASQARRFKGPEELEIVAFERGDFASYSACGIPYWVGGDVERRDDLVARTPQEHRERAIDLRMRTEVLEIDTDRRRVRARDLDSGSETWTGFDKLVIATGARPVRPPLPGIDAPGVHGVQTLGDGQALIETLTRTSGGGRAVVVGAGYIGVEMAEALLKRGYEVTVLHRDEQPMATLDPDMGRLVHEAMDGLGITTVGAAAVTKILTGDDGRVRAVATDGAEYPADVVVLGIGVRPETALAEAAGLPLGPHGGLLTDLSMRVRGHEDIWAGGDCVEVLDLITGTTRHIALGTHANKHGQIIGANVGGDYGTFPGVVGTAVSKVCDREIARTGLREKDARAAGLQYVSATIESTGTAGYLPGARLMTVKMLAERRTGRLLGVQIVGGEGAAKRVDIAAVALTARMTVEQMTALDLGYAPPFSPVWDPVLVAARKATAAVRRAGW</sequence>
<dbReference type="InterPro" id="IPR036188">
    <property type="entry name" value="FAD/NAD-bd_sf"/>
</dbReference>
<dbReference type="Gene3D" id="3.50.50.60">
    <property type="entry name" value="FAD/NAD(P)-binding domain"/>
    <property type="match status" value="2"/>
</dbReference>
<dbReference type="InterPro" id="IPR016156">
    <property type="entry name" value="FAD/NAD-linked_Rdtase_dimer_sf"/>
</dbReference>
<dbReference type="OrthoDB" id="9802028at2"/>
<dbReference type="EMBL" id="CP018047">
    <property type="protein sequence ID" value="AQU65966.1"/>
    <property type="molecule type" value="Genomic_DNA"/>
</dbReference>
<evidence type="ECO:0000313" key="9">
    <source>
        <dbReference type="EMBL" id="AQU65966.1"/>
    </source>
</evidence>
<evidence type="ECO:0000259" key="7">
    <source>
        <dbReference type="Pfam" id="PF02852"/>
    </source>
</evidence>
<comment type="cofactor">
    <cofactor evidence="1">
        <name>FAD</name>
        <dbReference type="ChEBI" id="CHEBI:57692"/>
    </cofactor>
</comment>
<dbReference type="InterPro" id="IPR050260">
    <property type="entry name" value="FAD-bd_OxRdtase"/>
</dbReference>
<evidence type="ECO:0000256" key="2">
    <source>
        <dbReference type="ARBA" id="ARBA00009130"/>
    </source>
</evidence>
<evidence type="ECO:0000259" key="8">
    <source>
        <dbReference type="Pfam" id="PF07992"/>
    </source>
</evidence>
<evidence type="ECO:0000256" key="6">
    <source>
        <dbReference type="ARBA" id="ARBA00023284"/>
    </source>
</evidence>
<evidence type="ECO:0000256" key="4">
    <source>
        <dbReference type="ARBA" id="ARBA00022827"/>
    </source>
</evidence>
<dbReference type="InterPro" id="IPR023753">
    <property type="entry name" value="FAD/NAD-binding_dom"/>
</dbReference>
<keyword evidence="6" id="KW-0676">Redox-active center</keyword>
<dbReference type="InterPro" id="IPR004099">
    <property type="entry name" value="Pyr_nucl-diS_OxRdtase_dimer"/>
</dbReference>
<evidence type="ECO:0000313" key="10">
    <source>
        <dbReference type="Proteomes" id="UP000189677"/>
    </source>
</evidence>
<dbReference type="AlphaFoldDB" id="A0A1U9QNW9"/>
<gene>
    <name evidence="9" type="ORF">BBN63_06615</name>
</gene>
<dbReference type="Proteomes" id="UP000189677">
    <property type="component" value="Chromosome"/>
</dbReference>
<evidence type="ECO:0000256" key="1">
    <source>
        <dbReference type="ARBA" id="ARBA00001974"/>
    </source>
</evidence>
<keyword evidence="3" id="KW-0285">Flavoprotein</keyword>
<organism evidence="9 10">
    <name type="scientific">Streptomyces niveus</name>
    <name type="common">Streptomyces spheroides</name>
    <dbReference type="NCBI Taxonomy" id="193462"/>
    <lineage>
        <taxon>Bacteria</taxon>
        <taxon>Bacillati</taxon>
        <taxon>Actinomycetota</taxon>
        <taxon>Actinomycetes</taxon>
        <taxon>Kitasatosporales</taxon>
        <taxon>Streptomycetaceae</taxon>
        <taxon>Streptomyces</taxon>
    </lineage>
</organism>
<keyword evidence="5" id="KW-0560">Oxidoreductase</keyword>
<dbReference type="RefSeq" id="WP_078074495.1">
    <property type="nucleotide sequence ID" value="NZ_CP018047.1"/>
</dbReference>
<feature type="domain" description="FAD/NAD(P)-binding" evidence="8">
    <location>
        <begin position="5"/>
        <end position="311"/>
    </location>
</feature>
<evidence type="ECO:0000256" key="3">
    <source>
        <dbReference type="ARBA" id="ARBA00022630"/>
    </source>
</evidence>
<proteinExistence type="inferred from homology"/>
<protein>
    <submittedName>
        <fullName evidence="9">Flavoprotein oxidoreductase</fullName>
    </submittedName>
</protein>
<feature type="domain" description="Pyridine nucleotide-disulphide oxidoreductase dimerisation" evidence="7">
    <location>
        <begin position="338"/>
        <end position="440"/>
    </location>
</feature>
<dbReference type="SUPFAM" id="SSF51905">
    <property type="entry name" value="FAD/NAD(P)-binding domain"/>
    <property type="match status" value="2"/>
</dbReference>
<dbReference type="PRINTS" id="PR00411">
    <property type="entry name" value="PNDRDTASEI"/>
</dbReference>
<comment type="similarity">
    <text evidence="2">Belongs to the class-III pyridine nucleotide-disulfide oxidoreductase family.</text>
</comment>
<keyword evidence="4" id="KW-0274">FAD</keyword>
<dbReference type="KEGG" id="snw:BBN63_06615"/>
<dbReference type="PANTHER" id="PTHR43429">
    <property type="entry name" value="PYRIDINE NUCLEOTIDE-DISULFIDE OXIDOREDUCTASE DOMAIN-CONTAINING"/>
    <property type="match status" value="1"/>
</dbReference>
<dbReference type="Pfam" id="PF02852">
    <property type="entry name" value="Pyr_redox_dim"/>
    <property type="match status" value="1"/>
</dbReference>
<reference evidence="9 10" key="1">
    <citation type="submission" date="2016-11" db="EMBL/GenBank/DDBJ databases">
        <title>Complete genome sequence of Streptomyces niveus SCSIO 3406.</title>
        <authorList>
            <person name="Zhu Q."/>
            <person name="Cheng W."/>
            <person name="Song Y."/>
            <person name="Li Q."/>
            <person name="Ju J."/>
        </authorList>
    </citation>
    <scope>NUCLEOTIDE SEQUENCE [LARGE SCALE GENOMIC DNA]</scope>
    <source>
        <strain evidence="9 10">SCSIO 3406</strain>
    </source>
</reference>
<name>A0A1U9QNW9_STRNV</name>
<dbReference type="Pfam" id="PF07992">
    <property type="entry name" value="Pyr_redox_2"/>
    <property type="match status" value="1"/>
</dbReference>
<keyword evidence="10" id="KW-1185">Reference proteome</keyword>
<dbReference type="PANTHER" id="PTHR43429:SF1">
    <property type="entry name" value="NAD(P)H SULFUR OXIDOREDUCTASE (COA-DEPENDENT)"/>
    <property type="match status" value="1"/>
</dbReference>
<dbReference type="SUPFAM" id="SSF55424">
    <property type="entry name" value="FAD/NAD-linked reductases, dimerisation (C-terminal) domain"/>
    <property type="match status" value="1"/>
</dbReference>
<evidence type="ECO:0000256" key="5">
    <source>
        <dbReference type="ARBA" id="ARBA00023002"/>
    </source>
</evidence>
<accession>A0A1U9QNW9</accession>